<dbReference type="SMART" id="SM00421">
    <property type="entry name" value="HTH_LUXR"/>
    <property type="match status" value="1"/>
</dbReference>
<protein>
    <submittedName>
        <fullName evidence="7">Oxygen regulatory protein NreC</fullName>
    </submittedName>
</protein>
<dbReference type="PANTHER" id="PTHR43214:SF41">
    <property type="entry name" value="NITRATE_NITRITE RESPONSE REGULATOR PROTEIN NARP"/>
    <property type="match status" value="1"/>
</dbReference>
<dbReference type="InterPro" id="IPR000792">
    <property type="entry name" value="Tscrpt_reg_LuxR_C"/>
</dbReference>
<dbReference type="GO" id="GO:0006355">
    <property type="term" value="P:regulation of DNA-templated transcription"/>
    <property type="evidence" value="ECO:0007669"/>
    <property type="project" value="InterPro"/>
</dbReference>
<dbReference type="InterPro" id="IPR058245">
    <property type="entry name" value="NreC/VraR/RcsB-like_REC"/>
</dbReference>
<dbReference type="InterPro" id="IPR001789">
    <property type="entry name" value="Sig_transdc_resp-reg_receiver"/>
</dbReference>
<evidence type="ECO:0000256" key="2">
    <source>
        <dbReference type="ARBA" id="ARBA00023015"/>
    </source>
</evidence>
<dbReference type="Pfam" id="PF00072">
    <property type="entry name" value="Response_reg"/>
    <property type="match status" value="1"/>
</dbReference>
<keyword evidence="3" id="KW-0238">DNA-binding</keyword>
<gene>
    <name evidence="7" type="primary">nreC_15</name>
    <name evidence="7" type="ORF">GALL_348930</name>
</gene>
<organism evidence="7">
    <name type="scientific">mine drainage metagenome</name>
    <dbReference type="NCBI Taxonomy" id="410659"/>
    <lineage>
        <taxon>unclassified sequences</taxon>
        <taxon>metagenomes</taxon>
        <taxon>ecological metagenomes</taxon>
    </lineage>
</organism>
<dbReference type="CDD" id="cd06170">
    <property type="entry name" value="LuxR_C_like"/>
    <property type="match status" value="1"/>
</dbReference>
<dbReference type="InterPro" id="IPR011006">
    <property type="entry name" value="CheY-like_superfamily"/>
</dbReference>
<dbReference type="SUPFAM" id="SSF52172">
    <property type="entry name" value="CheY-like"/>
    <property type="match status" value="1"/>
</dbReference>
<dbReference type="PROSITE" id="PS50110">
    <property type="entry name" value="RESPONSE_REGULATORY"/>
    <property type="match status" value="1"/>
</dbReference>
<dbReference type="InterPro" id="IPR016032">
    <property type="entry name" value="Sig_transdc_resp-reg_C-effctor"/>
</dbReference>
<feature type="domain" description="Response regulatory" evidence="6">
    <location>
        <begin position="11"/>
        <end position="127"/>
    </location>
</feature>
<dbReference type="SUPFAM" id="SSF46894">
    <property type="entry name" value="C-terminal effector domain of the bipartite response regulators"/>
    <property type="match status" value="1"/>
</dbReference>
<dbReference type="GO" id="GO:0000160">
    <property type="term" value="P:phosphorelay signal transduction system"/>
    <property type="evidence" value="ECO:0007669"/>
    <property type="project" value="InterPro"/>
</dbReference>
<sequence>MSTSDKAGPARVMIVDDHPLVRRGIASVIDGEPDLSVCCEAESIADALQRLRGASPDLLIADLSLGDGNGLELVKRLRAQDAHLKILVCSMHDEQLFAQRALAAGANGYIGKEQATEFVVDAVRHVLAGRTWLSRDMTERALSGVSRGHADFARDPVASLSDRELEVFELIGRGYGPSQIAEQIHLSVKTVETHREKIKRKLGLRSGVELTRRALQWVTEGN</sequence>
<reference evidence="7" key="1">
    <citation type="submission" date="2016-10" db="EMBL/GenBank/DDBJ databases">
        <title>Sequence of Gallionella enrichment culture.</title>
        <authorList>
            <person name="Poehlein A."/>
            <person name="Muehling M."/>
            <person name="Daniel R."/>
        </authorList>
    </citation>
    <scope>NUCLEOTIDE SEQUENCE</scope>
</reference>
<dbReference type="SMART" id="SM00448">
    <property type="entry name" value="REC"/>
    <property type="match status" value="1"/>
</dbReference>
<dbReference type="EMBL" id="MLJW01000715">
    <property type="protein sequence ID" value="OIQ83306.1"/>
    <property type="molecule type" value="Genomic_DNA"/>
</dbReference>
<dbReference type="GO" id="GO:0003677">
    <property type="term" value="F:DNA binding"/>
    <property type="evidence" value="ECO:0007669"/>
    <property type="project" value="UniProtKB-KW"/>
</dbReference>
<dbReference type="Gene3D" id="3.40.50.2300">
    <property type="match status" value="1"/>
</dbReference>
<evidence type="ECO:0000259" key="5">
    <source>
        <dbReference type="PROSITE" id="PS50043"/>
    </source>
</evidence>
<dbReference type="AlphaFoldDB" id="A0A1J5QJ52"/>
<evidence type="ECO:0000256" key="1">
    <source>
        <dbReference type="ARBA" id="ARBA00022553"/>
    </source>
</evidence>
<comment type="caution">
    <text evidence="7">The sequence shown here is derived from an EMBL/GenBank/DDBJ whole genome shotgun (WGS) entry which is preliminary data.</text>
</comment>
<evidence type="ECO:0000256" key="4">
    <source>
        <dbReference type="ARBA" id="ARBA00023163"/>
    </source>
</evidence>
<dbReference type="PROSITE" id="PS50043">
    <property type="entry name" value="HTH_LUXR_2"/>
    <property type="match status" value="1"/>
</dbReference>
<keyword evidence="1" id="KW-0597">Phosphoprotein</keyword>
<proteinExistence type="predicted"/>
<dbReference type="PRINTS" id="PR00038">
    <property type="entry name" value="HTHLUXR"/>
</dbReference>
<keyword evidence="4" id="KW-0804">Transcription</keyword>
<dbReference type="InterPro" id="IPR039420">
    <property type="entry name" value="WalR-like"/>
</dbReference>
<keyword evidence="2" id="KW-0805">Transcription regulation</keyword>
<name>A0A1J5QJ52_9ZZZZ</name>
<feature type="domain" description="HTH luxR-type" evidence="5">
    <location>
        <begin position="153"/>
        <end position="218"/>
    </location>
</feature>
<dbReference type="Pfam" id="PF00196">
    <property type="entry name" value="GerE"/>
    <property type="match status" value="1"/>
</dbReference>
<accession>A0A1J5QJ52</accession>
<dbReference type="PANTHER" id="PTHR43214">
    <property type="entry name" value="TWO-COMPONENT RESPONSE REGULATOR"/>
    <property type="match status" value="1"/>
</dbReference>
<evidence type="ECO:0000313" key="7">
    <source>
        <dbReference type="EMBL" id="OIQ83306.1"/>
    </source>
</evidence>
<evidence type="ECO:0000259" key="6">
    <source>
        <dbReference type="PROSITE" id="PS50110"/>
    </source>
</evidence>
<dbReference type="CDD" id="cd17535">
    <property type="entry name" value="REC_NarL-like"/>
    <property type="match status" value="1"/>
</dbReference>
<evidence type="ECO:0000256" key="3">
    <source>
        <dbReference type="ARBA" id="ARBA00023125"/>
    </source>
</evidence>